<name>A0A1K1MJU9_RUMFL</name>
<keyword evidence="9" id="KW-0408">Iron</keyword>
<dbReference type="RefSeq" id="WP_072299548.1">
    <property type="nucleotide sequence ID" value="NZ_FPIP01000002.1"/>
</dbReference>
<dbReference type="PANTHER" id="PTHR36531:SF6">
    <property type="entry name" value="DNA REPLICATION ATP-DEPENDENT HELICASE_NUCLEASE DNA2"/>
    <property type="match status" value="1"/>
</dbReference>
<keyword evidence="14" id="KW-0269">Exonuclease</keyword>
<protein>
    <submittedName>
        <fullName evidence="14">RecB family exonuclease</fullName>
    </submittedName>
</protein>
<evidence type="ECO:0000256" key="4">
    <source>
        <dbReference type="ARBA" id="ARBA00022741"/>
    </source>
</evidence>
<dbReference type="GO" id="GO:0046872">
    <property type="term" value="F:metal ion binding"/>
    <property type="evidence" value="ECO:0007669"/>
    <property type="project" value="UniProtKB-KW"/>
</dbReference>
<keyword evidence="3" id="KW-0479">Metal-binding</keyword>
<dbReference type="GO" id="GO:0003677">
    <property type="term" value="F:DNA binding"/>
    <property type="evidence" value="ECO:0007669"/>
    <property type="project" value="UniProtKB-KW"/>
</dbReference>
<keyword evidence="5" id="KW-0227">DNA damage</keyword>
<keyword evidence="12" id="KW-0234">DNA repair</keyword>
<dbReference type="Pfam" id="PF12705">
    <property type="entry name" value="PDDEXK_1"/>
    <property type="match status" value="1"/>
</dbReference>
<dbReference type="AlphaFoldDB" id="A0A1K1MJU9"/>
<evidence type="ECO:0000256" key="9">
    <source>
        <dbReference type="ARBA" id="ARBA00023004"/>
    </source>
</evidence>
<comment type="cofactor">
    <cofactor evidence="1">
        <name>[4Fe-4S] cluster</name>
        <dbReference type="ChEBI" id="CHEBI:49883"/>
    </cofactor>
</comment>
<accession>A0A1K1MJU9</accession>
<keyword evidence="2" id="KW-0540">Nuclease</keyword>
<evidence type="ECO:0000256" key="10">
    <source>
        <dbReference type="ARBA" id="ARBA00023014"/>
    </source>
</evidence>
<evidence type="ECO:0000256" key="3">
    <source>
        <dbReference type="ARBA" id="ARBA00022723"/>
    </source>
</evidence>
<evidence type="ECO:0000256" key="5">
    <source>
        <dbReference type="ARBA" id="ARBA00022763"/>
    </source>
</evidence>
<keyword evidence="7" id="KW-0347">Helicase</keyword>
<evidence type="ECO:0000256" key="8">
    <source>
        <dbReference type="ARBA" id="ARBA00022840"/>
    </source>
</evidence>
<dbReference type="Proteomes" id="UP000183461">
    <property type="component" value="Unassembled WGS sequence"/>
</dbReference>
<feature type="domain" description="PD-(D/E)XK endonuclease-like" evidence="13">
    <location>
        <begin position="592"/>
        <end position="830"/>
    </location>
</feature>
<dbReference type="InterPro" id="IPR038726">
    <property type="entry name" value="PDDEXK_AddAB-type"/>
</dbReference>
<gene>
    <name evidence="14" type="ORF">SAMN02910280_1183</name>
</gene>
<dbReference type="InterPro" id="IPR051827">
    <property type="entry name" value="Cas4_exonuclease"/>
</dbReference>
<dbReference type="InterPro" id="IPR011604">
    <property type="entry name" value="PDDEXK-like_dom_sf"/>
</dbReference>
<proteinExistence type="predicted"/>
<dbReference type="GO" id="GO:0051536">
    <property type="term" value="F:iron-sulfur cluster binding"/>
    <property type="evidence" value="ECO:0007669"/>
    <property type="project" value="UniProtKB-KW"/>
</dbReference>
<evidence type="ECO:0000256" key="2">
    <source>
        <dbReference type="ARBA" id="ARBA00022722"/>
    </source>
</evidence>
<dbReference type="GO" id="GO:0004527">
    <property type="term" value="F:exonuclease activity"/>
    <property type="evidence" value="ECO:0007669"/>
    <property type="project" value="UniProtKB-KW"/>
</dbReference>
<keyword evidence="6" id="KW-0378">Hydrolase</keyword>
<keyword evidence="8" id="KW-0067">ATP-binding</keyword>
<dbReference type="GO" id="GO:0005524">
    <property type="term" value="F:ATP binding"/>
    <property type="evidence" value="ECO:0007669"/>
    <property type="project" value="UniProtKB-KW"/>
</dbReference>
<evidence type="ECO:0000259" key="13">
    <source>
        <dbReference type="Pfam" id="PF12705"/>
    </source>
</evidence>
<evidence type="ECO:0000256" key="6">
    <source>
        <dbReference type="ARBA" id="ARBA00022801"/>
    </source>
</evidence>
<dbReference type="GO" id="GO:0004386">
    <property type="term" value="F:helicase activity"/>
    <property type="evidence" value="ECO:0007669"/>
    <property type="project" value="UniProtKB-KW"/>
</dbReference>
<keyword evidence="11" id="KW-0238">DNA-binding</keyword>
<evidence type="ECO:0000313" key="14">
    <source>
        <dbReference type="EMBL" id="SFW22214.1"/>
    </source>
</evidence>
<evidence type="ECO:0000256" key="1">
    <source>
        <dbReference type="ARBA" id="ARBA00001966"/>
    </source>
</evidence>
<dbReference type="Gene3D" id="3.90.320.10">
    <property type="match status" value="1"/>
</dbReference>
<evidence type="ECO:0000256" key="11">
    <source>
        <dbReference type="ARBA" id="ARBA00023125"/>
    </source>
</evidence>
<evidence type="ECO:0000256" key="7">
    <source>
        <dbReference type="ARBA" id="ARBA00022806"/>
    </source>
</evidence>
<sequence length="835" mass="93436">MREKIILAPTANGTELLRSLALHGINTLCLKIMSSAELAETALMRSGETVTRQYIRTVDEPALIFSFLNEIEFFSAATFADAQNIAAALDSLRKLIMSDESSILHEKLSQGEFAINSAALGQVYDRYITELESKGFIDSIQLIRKAVELSDTLDAEFCILREYQLAPLEAVLIGKLSGGSYKEITLCELSGVEKQPVDYSDITEAYGDSNEAEHIIETIYSENLPLDNCIVAAADTMKYSQLFYDIASQYNIPVTFGCGLPVSNSTSAELMRNFLTWETTGYNGKDSLYGIIFSESFDRQKLIGELSVENEKTLRDIVDIAGTMRLSCDREKNEDKLTDYANEYPENTDYVEMIRLMFAEFEHGCSYIVKNYAVIRDDFAGRLDRSAVNAVCEEMDAYTALSGGNVIEIIDQLLTINVCCENSREGALHITGIKQAMCSLREELFVTGLSADNFPGMPRENYLVPDGDYLMFDENAPTSEKCIADKKQALSDLLRTASSLGNRVHLSYSGYDTAELKEANASSQLFEIFREKNGEDSTLDDLKNSIAHTGFFENSYSASRLVGRAYNSGSMIKASYEPKEEASVSIPTENAFSPSAIETYLSCPRKYYFSYILNMEEPDTDDVFVVIKPLDMGNLVHGLMDDAFRYSMSKEKVKAEAVRRFNALLTARPPINPPDVKRVREDFMRMVENGFESSAGNEVIYSEHTIKPVKIGSIKLKGRLDRLEKTPDENIVIVDYKTGRRVNHRQDDIASCLQILLYAAMLEESEDIKVSGGEYRYLRYNKSIPCAYTEFIKEALVGITENFAKGVSNAEFPPHISDNCRFCGYSNICRKGDGE</sequence>
<keyword evidence="10" id="KW-0411">Iron-sulfur</keyword>
<reference evidence="15" key="1">
    <citation type="submission" date="2016-11" db="EMBL/GenBank/DDBJ databases">
        <authorList>
            <person name="Varghese N."/>
            <person name="Submissions S."/>
        </authorList>
    </citation>
    <scope>NUCLEOTIDE SEQUENCE [LARGE SCALE GENOMIC DNA]</scope>
    <source>
        <strain evidence="15">YL228</strain>
    </source>
</reference>
<dbReference type="GO" id="GO:0006281">
    <property type="term" value="P:DNA repair"/>
    <property type="evidence" value="ECO:0007669"/>
    <property type="project" value="UniProtKB-KW"/>
</dbReference>
<organism evidence="14 15">
    <name type="scientific">Ruminococcus flavefaciens</name>
    <dbReference type="NCBI Taxonomy" id="1265"/>
    <lineage>
        <taxon>Bacteria</taxon>
        <taxon>Bacillati</taxon>
        <taxon>Bacillota</taxon>
        <taxon>Clostridia</taxon>
        <taxon>Eubacteriales</taxon>
        <taxon>Oscillospiraceae</taxon>
        <taxon>Ruminococcus</taxon>
    </lineage>
</organism>
<dbReference type="EMBL" id="FPIP01000002">
    <property type="protein sequence ID" value="SFW22214.1"/>
    <property type="molecule type" value="Genomic_DNA"/>
</dbReference>
<evidence type="ECO:0000256" key="12">
    <source>
        <dbReference type="ARBA" id="ARBA00023204"/>
    </source>
</evidence>
<keyword evidence="4" id="KW-0547">Nucleotide-binding</keyword>
<dbReference type="PANTHER" id="PTHR36531">
    <property type="entry name" value="CRISPR-ASSOCIATED EXONUCLEASE CAS4"/>
    <property type="match status" value="1"/>
</dbReference>
<evidence type="ECO:0000313" key="15">
    <source>
        <dbReference type="Proteomes" id="UP000183461"/>
    </source>
</evidence>